<evidence type="ECO:0000259" key="15">
    <source>
        <dbReference type="PROSITE" id="PS50853"/>
    </source>
</evidence>
<dbReference type="PANTHER" id="PTHR44170:SF49">
    <property type="entry name" value="PROTEIN SIDEKICK-1 ISOFORM X1"/>
    <property type="match status" value="1"/>
</dbReference>
<feature type="domain" description="Fibronectin type-III" evidence="15">
    <location>
        <begin position="806"/>
        <end position="907"/>
    </location>
</feature>
<dbReference type="PRINTS" id="PR00014">
    <property type="entry name" value="FNTYPEIII"/>
</dbReference>
<dbReference type="GO" id="GO:0016020">
    <property type="term" value="C:membrane"/>
    <property type="evidence" value="ECO:0007669"/>
    <property type="project" value="UniProtKB-SubCell"/>
</dbReference>
<dbReference type="InterPro" id="IPR003961">
    <property type="entry name" value="FN3_dom"/>
</dbReference>
<feature type="domain" description="Fibronectin type-III" evidence="15">
    <location>
        <begin position="911"/>
        <end position="1005"/>
    </location>
</feature>
<dbReference type="CDD" id="cd00063">
    <property type="entry name" value="FN3"/>
    <property type="match status" value="13"/>
</dbReference>
<dbReference type="RefSeq" id="XP_009060061.1">
    <property type="nucleotide sequence ID" value="XM_009061813.1"/>
</dbReference>
<evidence type="ECO:0000256" key="8">
    <source>
        <dbReference type="ARBA" id="ARBA00023157"/>
    </source>
</evidence>
<feature type="domain" description="Fibronectin type-III" evidence="15">
    <location>
        <begin position="1616"/>
        <end position="1713"/>
    </location>
</feature>
<dbReference type="SMART" id="SM00409">
    <property type="entry name" value="IG"/>
    <property type="match status" value="5"/>
</dbReference>
<dbReference type="FunFam" id="2.60.40.10:FF:000028">
    <property type="entry name" value="Neuronal cell adhesion molecule"/>
    <property type="match status" value="3"/>
</dbReference>
<protein>
    <recommendedName>
        <fullName evidence="18">Protein-tyrosine-phosphatase</fullName>
    </recommendedName>
</protein>
<dbReference type="InterPro" id="IPR013783">
    <property type="entry name" value="Ig-like_fold"/>
</dbReference>
<dbReference type="GeneID" id="20230143"/>
<dbReference type="InterPro" id="IPR003598">
    <property type="entry name" value="Ig_sub2"/>
</dbReference>
<dbReference type="HOGENOM" id="CLU_001875_1_0_1"/>
<evidence type="ECO:0000259" key="14">
    <source>
        <dbReference type="PROSITE" id="PS50835"/>
    </source>
</evidence>
<evidence type="ECO:0000256" key="12">
    <source>
        <dbReference type="SAM" id="MobiDB-lite"/>
    </source>
</evidence>
<feature type="domain" description="Ig-like" evidence="14">
    <location>
        <begin position="9"/>
        <end position="92"/>
    </location>
</feature>
<evidence type="ECO:0000256" key="9">
    <source>
        <dbReference type="ARBA" id="ARBA00023180"/>
    </source>
</evidence>
<dbReference type="CDD" id="cd00096">
    <property type="entry name" value="Ig"/>
    <property type="match status" value="3"/>
</dbReference>
<dbReference type="SMART" id="SM00408">
    <property type="entry name" value="IGc2"/>
    <property type="match status" value="5"/>
</dbReference>
<feature type="domain" description="Ig-like" evidence="14">
    <location>
        <begin position="400"/>
        <end position="487"/>
    </location>
</feature>
<dbReference type="InterPro" id="IPR036179">
    <property type="entry name" value="Ig-like_dom_sf"/>
</dbReference>
<dbReference type="Pfam" id="PF13927">
    <property type="entry name" value="Ig_3"/>
    <property type="match status" value="3"/>
</dbReference>
<dbReference type="SMART" id="SM00060">
    <property type="entry name" value="FN3"/>
    <property type="match status" value="13"/>
</dbReference>
<evidence type="ECO:0000256" key="4">
    <source>
        <dbReference type="ARBA" id="ARBA00022737"/>
    </source>
</evidence>
<dbReference type="GO" id="GO:0098609">
    <property type="term" value="P:cell-cell adhesion"/>
    <property type="evidence" value="ECO:0007669"/>
    <property type="project" value="TreeGrafter"/>
</dbReference>
<feature type="domain" description="Fibronectin type-III" evidence="15">
    <location>
        <begin position="1316"/>
        <end position="1412"/>
    </location>
</feature>
<keyword evidence="8" id="KW-1015">Disulfide bond</keyword>
<feature type="domain" description="Fibronectin type-III" evidence="15">
    <location>
        <begin position="1815"/>
        <end position="1914"/>
    </location>
</feature>
<dbReference type="SUPFAM" id="SSF49265">
    <property type="entry name" value="Fibronectin type III"/>
    <property type="match status" value="7"/>
</dbReference>
<accession>V4A257</accession>
<dbReference type="STRING" id="225164.V4A257"/>
<dbReference type="Proteomes" id="UP000030746">
    <property type="component" value="Unassembled WGS sequence"/>
</dbReference>
<dbReference type="OrthoDB" id="6158926at2759"/>
<feature type="domain" description="Fibronectin type-III" evidence="15">
    <location>
        <begin position="704"/>
        <end position="801"/>
    </location>
</feature>
<feature type="domain" description="Ig-like" evidence="14">
    <location>
        <begin position="492"/>
        <end position="584"/>
    </location>
</feature>
<dbReference type="FunFam" id="2.60.40.10:FF:000158">
    <property type="entry name" value="Sidekick cell adhesion molecule 2"/>
    <property type="match status" value="1"/>
</dbReference>
<evidence type="ECO:0000256" key="5">
    <source>
        <dbReference type="ARBA" id="ARBA00022889"/>
    </source>
</evidence>
<feature type="domain" description="Fibronectin type-III" evidence="15">
    <location>
        <begin position="1517"/>
        <end position="1611"/>
    </location>
</feature>
<feature type="domain" description="Ig-like" evidence="14">
    <location>
        <begin position="201"/>
        <end position="281"/>
    </location>
</feature>
<evidence type="ECO:0000256" key="7">
    <source>
        <dbReference type="ARBA" id="ARBA00023136"/>
    </source>
</evidence>
<feature type="domain" description="Fibronectin type-III" evidence="15">
    <location>
        <begin position="1416"/>
        <end position="1512"/>
    </location>
</feature>
<dbReference type="FunFam" id="2.60.40.10:FF:000209">
    <property type="entry name" value="Sidekick cell adhesion molecule 2"/>
    <property type="match status" value="1"/>
</dbReference>
<evidence type="ECO:0008006" key="18">
    <source>
        <dbReference type="Google" id="ProtNLM"/>
    </source>
</evidence>
<dbReference type="Pfam" id="PF00041">
    <property type="entry name" value="fn3"/>
    <property type="match status" value="12"/>
</dbReference>
<gene>
    <name evidence="16" type="ORF">LOTGIDRAFT_106770</name>
</gene>
<dbReference type="PROSITE" id="PS50835">
    <property type="entry name" value="IG_LIKE"/>
    <property type="match status" value="5"/>
</dbReference>
<feature type="domain" description="Fibronectin type-III" evidence="15">
    <location>
        <begin position="1009"/>
        <end position="1104"/>
    </location>
</feature>
<comment type="subcellular location">
    <subcellularLocation>
        <location evidence="1">Membrane</location>
        <topology evidence="1">Single-pass type I membrane protein</topology>
    </subcellularLocation>
</comment>
<evidence type="ECO:0000256" key="11">
    <source>
        <dbReference type="ARBA" id="ARBA00061621"/>
    </source>
</evidence>
<evidence type="ECO:0000256" key="6">
    <source>
        <dbReference type="ARBA" id="ARBA00022989"/>
    </source>
</evidence>
<keyword evidence="6 13" id="KW-1133">Transmembrane helix</keyword>
<reference evidence="16 17" key="1">
    <citation type="journal article" date="2013" name="Nature">
        <title>Insights into bilaterian evolution from three spiralian genomes.</title>
        <authorList>
            <person name="Simakov O."/>
            <person name="Marletaz F."/>
            <person name="Cho S.J."/>
            <person name="Edsinger-Gonzales E."/>
            <person name="Havlak P."/>
            <person name="Hellsten U."/>
            <person name="Kuo D.H."/>
            <person name="Larsson T."/>
            <person name="Lv J."/>
            <person name="Arendt D."/>
            <person name="Savage R."/>
            <person name="Osoegawa K."/>
            <person name="de Jong P."/>
            <person name="Grimwood J."/>
            <person name="Chapman J.A."/>
            <person name="Shapiro H."/>
            <person name="Aerts A."/>
            <person name="Otillar R.P."/>
            <person name="Terry A.Y."/>
            <person name="Boore J.L."/>
            <person name="Grigoriev I.V."/>
            <person name="Lindberg D.R."/>
            <person name="Seaver E.C."/>
            <person name="Weisblat D.A."/>
            <person name="Putnam N.H."/>
            <person name="Rokhsar D.S."/>
        </authorList>
    </citation>
    <scope>NUCLEOTIDE SEQUENCE [LARGE SCALE GENOMIC DNA]</scope>
</reference>
<keyword evidence="9" id="KW-0325">Glycoprotein</keyword>
<dbReference type="Gene3D" id="2.60.40.10">
    <property type="entry name" value="Immunoglobulins"/>
    <property type="match status" value="18"/>
</dbReference>
<dbReference type="PROSITE" id="PS50853">
    <property type="entry name" value="FN3"/>
    <property type="match status" value="13"/>
</dbReference>
<comment type="similarity">
    <text evidence="11">Belongs to the sidekick family.</text>
</comment>
<feature type="domain" description="Fibronectin type-III" evidence="15">
    <location>
        <begin position="1109"/>
        <end position="1211"/>
    </location>
</feature>
<name>V4A257_LOTGI</name>
<keyword evidence="4" id="KW-0677">Repeat</keyword>
<dbReference type="FunFam" id="2.60.40.10:FF:000360">
    <property type="entry name" value="Sidekick cell adhesion molecule 2"/>
    <property type="match status" value="1"/>
</dbReference>
<keyword evidence="3" id="KW-0732">Signal</keyword>
<evidence type="ECO:0000256" key="2">
    <source>
        <dbReference type="ARBA" id="ARBA00022692"/>
    </source>
</evidence>
<dbReference type="InterPro" id="IPR036116">
    <property type="entry name" value="FN3_sf"/>
</dbReference>
<dbReference type="InterPro" id="IPR007110">
    <property type="entry name" value="Ig-like_dom"/>
</dbReference>
<dbReference type="InterPro" id="IPR013098">
    <property type="entry name" value="Ig_I-set"/>
</dbReference>
<evidence type="ECO:0000256" key="13">
    <source>
        <dbReference type="SAM" id="Phobius"/>
    </source>
</evidence>
<feature type="domain" description="Fibronectin type-III" evidence="15">
    <location>
        <begin position="1216"/>
        <end position="1312"/>
    </location>
</feature>
<dbReference type="EMBL" id="KB202619">
    <property type="protein sequence ID" value="ESO89015.1"/>
    <property type="molecule type" value="Genomic_DNA"/>
</dbReference>
<keyword evidence="7 13" id="KW-0472">Membrane</keyword>
<evidence type="ECO:0000313" key="17">
    <source>
        <dbReference type="Proteomes" id="UP000030746"/>
    </source>
</evidence>
<dbReference type="Pfam" id="PF07679">
    <property type="entry name" value="I-set"/>
    <property type="match status" value="2"/>
</dbReference>
<keyword evidence="5" id="KW-0130">Cell adhesion</keyword>
<keyword evidence="2 13" id="KW-0812">Transmembrane</keyword>
<feature type="domain" description="Fibronectin type-III" evidence="15">
    <location>
        <begin position="1717"/>
        <end position="1813"/>
    </location>
</feature>
<evidence type="ECO:0000256" key="10">
    <source>
        <dbReference type="ARBA" id="ARBA00023319"/>
    </source>
</evidence>
<feature type="region of interest" description="Disordered" evidence="12">
    <location>
        <begin position="1998"/>
        <end position="2097"/>
    </location>
</feature>
<evidence type="ECO:0000313" key="16">
    <source>
        <dbReference type="EMBL" id="ESO89015.1"/>
    </source>
</evidence>
<feature type="compositionally biased region" description="Polar residues" evidence="12">
    <location>
        <begin position="2122"/>
        <end position="2139"/>
    </location>
</feature>
<feature type="transmembrane region" description="Helical" evidence="13">
    <location>
        <begin position="1927"/>
        <end position="1951"/>
    </location>
</feature>
<proteinExistence type="inferred from homology"/>
<dbReference type="FunFam" id="2.60.40.10:FF:000032">
    <property type="entry name" value="palladin isoform X1"/>
    <property type="match status" value="1"/>
</dbReference>
<dbReference type="KEGG" id="lgi:LOTGIDRAFT_106770"/>
<evidence type="ECO:0000256" key="3">
    <source>
        <dbReference type="ARBA" id="ARBA00022729"/>
    </source>
</evidence>
<feature type="domain" description="Fibronectin type-III" evidence="15">
    <location>
        <begin position="590"/>
        <end position="699"/>
    </location>
</feature>
<feature type="region of interest" description="Disordered" evidence="12">
    <location>
        <begin position="1"/>
        <end position="25"/>
    </location>
</feature>
<feature type="region of interest" description="Disordered" evidence="12">
    <location>
        <begin position="1204"/>
        <end position="1224"/>
    </location>
</feature>
<feature type="region of interest" description="Disordered" evidence="12">
    <location>
        <begin position="2120"/>
        <end position="2149"/>
    </location>
</feature>
<organism evidence="16 17">
    <name type="scientific">Lottia gigantea</name>
    <name type="common">Giant owl limpet</name>
    <dbReference type="NCBI Taxonomy" id="225164"/>
    <lineage>
        <taxon>Eukaryota</taxon>
        <taxon>Metazoa</taxon>
        <taxon>Spiralia</taxon>
        <taxon>Lophotrochozoa</taxon>
        <taxon>Mollusca</taxon>
        <taxon>Gastropoda</taxon>
        <taxon>Patellogastropoda</taxon>
        <taxon>Lottioidea</taxon>
        <taxon>Lottiidae</taxon>
        <taxon>Lottia</taxon>
    </lineage>
</organism>
<dbReference type="OMA" id="NCTTVLY"/>
<dbReference type="InterPro" id="IPR003599">
    <property type="entry name" value="Ig_sub"/>
</dbReference>
<dbReference type="PANTHER" id="PTHR44170">
    <property type="entry name" value="PROTEIN SIDEKICK"/>
    <property type="match status" value="1"/>
</dbReference>
<feature type="domain" description="Ig-like" evidence="14">
    <location>
        <begin position="306"/>
        <end position="396"/>
    </location>
</feature>
<keyword evidence="17" id="KW-1185">Reference proteome</keyword>
<sequence>ISGVEHYPPRVFSENPVEGVPKPEGGSKRLTCNAYSYPPAVYTWIKDNTVVSQNTSSTAFTLQNLQRIDAGYYRCLASNIKGALLSEAVHIDVAYMDELSDISIVTKSANQGNHSIFNIPSINSVPDPTVEWLDSGTTMSKEDMYHQVTLNQDLILLSLSSTSNNKRFVARIYNVATETYLHKNYTLTVTSSGDPSSQIAPQFVVAPQDTTATTQDRKVTLECVVNARPLTDLRISWYRVQADGTKSKIVESAKYSFSPFFRQLQIITLIKSDEGVYECEAILNIVGGPSYDTIFARANVTIHEPPRLAPPLNNGMEKDFSETAVINCAAVGSPAPTLHWYFNGRPVETLSSTRHKGYSNGTLVIENVDLPDAGIYQCFARNVVGESSDAIWLKINSSPPKLTRKPNNITMVQGGEARFPCEASGAPKPVISWRKGDGDETDVTSSGGIQILERELLITTAQKSDSATYRCIATNLKGQAEAEALLQVIGKTHIVRPPENKTAILSTSVTLKCGVSHDEVITPVWEWYFYKKQVTETEEKIENDNRRIITADGSLIISGVDGIDIGKYKCQVISEGGNDSRIATLLVVELPSPPVITDVRLHPTLSNSVIITWTKPFDGYSPILRYVISYREEDQAGGTPENVRWEPYPAIVPPNVTSYDVSNLRASRYYKFRISAINEVGEGPGSSGKPDTPIQLPPQPPSAAPKNFYCTPRPNREIMVQWQPPAEESWNGDLTGYQIRYKVTGFPDSAQNIKNVSSWSTTNFVLHSLVFNKEYLVKIAAMNVKGVGVFSDEFRVRTLEGTPTAPPRNVTFQTINSTTITAYWMSPSPLEINGIIQGYTIELRRKSVPQVERPIFVPSIPDNLLGDMTANIYGLMKYTDYVITISCRTTQGPGPASPEQTVRTAEDIPGEVGDLKFVKILDRTVKVNWSAPAEVNGVLQGYTILYEKKNQTDTRKQIDLPATLNSYTIQNLIPVTKYTIYVYASTKKGPGPSVYADIESGVPPELPTAPHHLGITNIETTSVLIQFLPGYNGKTSITLWIVEALVGSSNKWIEIYSISDPSANQIRVLNLIPFTQYTFRLIAENIVGRSNASDPTRVIQTKMAAPGIPPGNVTVRALNSTALRISWTPVPRHEWHSEQIGYNLEYRMTPNNITITDSIYTLLKLDNGMNIASYILPLLEEWIEYDVRMSSYNDVGVSDVGPVTKERTRESVPSGPPTNVVATSSSSTSINVTWGPVRFLQQNGMIQGYKVKYESQSEGIAAEYEEISGNMTMGVELTGLRKFVTYELNLLAYTRMGDGVLGRAAVAQTDEDLPGPPIIIYFPMVNYTAVQIVWNPPSEPNGIITGYKVNYRKENQPENTVLSSVEVSHSTLENVVGGLDRETYYMFTVVARTRLGWGQQANVLVYTMVDRARPDSPSEPKIGNSQVSSRTVTISWNPGNFNYGPLRNSTIQYKAKGGTWITYPTRTPPDQTSATVTELRPNTYYRFRVAATNDIGTSDYSLQSAEVQTLPDKPEGAPLNVKVTAVTMTSINVSWQPPPSDTWNGDIQAYIVQYKQLSMSEYSEEIIAYTRYNVLLPNLVKKVYYEVRVLARNNVGRGPPSKPATIFVGEAAPTASPRQVTMEATSSSEIKLSWQPPPEDTQNGGLSGYKVEYWSNNTDDTSDIEKVTVIVDEPYLVLNKLKIFTYYHATVQAYNLAGSGPSSTVNSARTDEGVPGITGPLVFTNITYEKLTVTWSPPIHSNGIISKYELTYYLNKPSGVDAKLVKLTLNGSQHRISVENLEEYGNYTFKVSARTSKGLGKERVASVKTGPQQGSPGAPLDLSLSTTDKAVTVSWNKGSEGRSPIYGYIAQAKLTGDDEKWKTVLQQNSQQTSLVLSFQNLIPSREYKLRVMAMNDHGISEPSVISDTLGTPGPAIALKAKPFHTEWWFLVIVALAGVIMILIIVSLLCLVGRKRRNKQSKSNINIRSNCIFCLTRNQITDDLIFTYILGEMKRSHTNTTVMSEPPEPEDDGFATLEIVPPRPSPASVTYSGEDLATGASKSHFGDDSSSVTEKPSDFGDSTEPSDDESDDISIVKEPASPPPPPFPGHYANNNDMSRQSWRFQSPYNAYAYTDSEADSSHYAMSTNTGNIQFNQSRSRTPLAGFSSFV</sequence>
<dbReference type="CTD" id="20230143"/>
<feature type="non-terminal residue" evidence="16">
    <location>
        <position position="1"/>
    </location>
</feature>
<evidence type="ECO:0000256" key="1">
    <source>
        <dbReference type="ARBA" id="ARBA00004479"/>
    </source>
</evidence>
<dbReference type="FunFam" id="2.60.40.10:FF:000093">
    <property type="entry name" value="Down syndrome cell adhesion molecule, isoform B"/>
    <property type="match status" value="1"/>
</dbReference>
<keyword evidence="10" id="KW-0393">Immunoglobulin domain</keyword>
<dbReference type="SUPFAM" id="SSF48726">
    <property type="entry name" value="Immunoglobulin"/>
    <property type="match status" value="5"/>
</dbReference>